<feature type="domain" description="VWFA" evidence="2">
    <location>
        <begin position="636"/>
        <end position="819"/>
    </location>
</feature>
<dbReference type="PANTHER" id="PTHR24020:SF87">
    <property type="entry name" value="COLLAGEN ALPHA-1(VI) CHAIN-LIKE"/>
    <property type="match status" value="1"/>
</dbReference>
<protein>
    <recommendedName>
        <fullName evidence="2">VWFA domain-containing protein</fullName>
    </recommendedName>
</protein>
<comment type="caution">
    <text evidence="3">The sequence shown here is derived from an EMBL/GenBank/DDBJ whole genome shotgun (WGS) entry which is preliminary data.</text>
</comment>
<dbReference type="PRINTS" id="PR00453">
    <property type="entry name" value="VWFADOMAIN"/>
</dbReference>
<gene>
    <name evidence="3" type="ORF">DPMN_030962</name>
</gene>
<accession>A0A9D4RIT7</accession>
<evidence type="ECO:0000259" key="2">
    <source>
        <dbReference type="PROSITE" id="PS50234"/>
    </source>
</evidence>
<dbReference type="InterPro" id="IPR036383">
    <property type="entry name" value="TSP1_rpt_sf"/>
</dbReference>
<evidence type="ECO:0000313" key="4">
    <source>
        <dbReference type="Proteomes" id="UP000828390"/>
    </source>
</evidence>
<dbReference type="SUPFAM" id="SSF53300">
    <property type="entry name" value="vWA-like"/>
    <property type="match status" value="3"/>
</dbReference>
<dbReference type="AlphaFoldDB" id="A0A9D4RIT7"/>
<dbReference type="CDD" id="cd01450">
    <property type="entry name" value="vWFA_subfamily_ECM"/>
    <property type="match status" value="3"/>
</dbReference>
<dbReference type="GO" id="GO:0008061">
    <property type="term" value="F:chitin binding"/>
    <property type="evidence" value="ECO:0007669"/>
    <property type="project" value="InterPro"/>
</dbReference>
<feature type="domain" description="VWFA" evidence="2">
    <location>
        <begin position="395"/>
        <end position="542"/>
    </location>
</feature>
<dbReference type="InterPro" id="IPR036465">
    <property type="entry name" value="vWFA_dom_sf"/>
</dbReference>
<organism evidence="3 4">
    <name type="scientific">Dreissena polymorpha</name>
    <name type="common">Zebra mussel</name>
    <name type="synonym">Mytilus polymorpha</name>
    <dbReference type="NCBI Taxonomy" id="45954"/>
    <lineage>
        <taxon>Eukaryota</taxon>
        <taxon>Metazoa</taxon>
        <taxon>Spiralia</taxon>
        <taxon>Lophotrochozoa</taxon>
        <taxon>Mollusca</taxon>
        <taxon>Bivalvia</taxon>
        <taxon>Autobranchia</taxon>
        <taxon>Heteroconchia</taxon>
        <taxon>Euheterodonta</taxon>
        <taxon>Imparidentia</taxon>
        <taxon>Neoheterodontei</taxon>
        <taxon>Myida</taxon>
        <taxon>Dreissenoidea</taxon>
        <taxon>Dreissenidae</taxon>
        <taxon>Dreissena</taxon>
    </lineage>
</organism>
<keyword evidence="1" id="KW-0732">Signal</keyword>
<dbReference type="Gene3D" id="2.20.100.10">
    <property type="entry name" value="Thrombospondin type-1 (TSP1) repeat"/>
    <property type="match status" value="2"/>
</dbReference>
<dbReference type="Gene3D" id="3.40.50.410">
    <property type="entry name" value="von Willebrand factor, type A domain"/>
    <property type="match status" value="3"/>
</dbReference>
<dbReference type="GO" id="GO:0005576">
    <property type="term" value="C:extracellular region"/>
    <property type="evidence" value="ECO:0007669"/>
    <property type="project" value="InterPro"/>
</dbReference>
<dbReference type="InterPro" id="IPR050525">
    <property type="entry name" value="ECM_Assembly_Org"/>
</dbReference>
<dbReference type="SUPFAM" id="SSF57625">
    <property type="entry name" value="Invertebrate chitin-binding proteins"/>
    <property type="match status" value="1"/>
</dbReference>
<dbReference type="InterPro" id="IPR002035">
    <property type="entry name" value="VWF_A"/>
</dbReference>
<dbReference type="SMART" id="SM00494">
    <property type="entry name" value="ChtBD2"/>
    <property type="match status" value="3"/>
</dbReference>
<feature type="signal peptide" evidence="1">
    <location>
        <begin position="1"/>
        <end position="16"/>
    </location>
</feature>
<evidence type="ECO:0000256" key="1">
    <source>
        <dbReference type="SAM" id="SignalP"/>
    </source>
</evidence>
<dbReference type="EMBL" id="JAIWYP010000002">
    <property type="protein sequence ID" value="KAH3867825.1"/>
    <property type="molecule type" value="Genomic_DNA"/>
</dbReference>
<dbReference type="InterPro" id="IPR036508">
    <property type="entry name" value="Chitin-bd_dom_sf"/>
</dbReference>
<proteinExistence type="predicted"/>
<name>A0A9D4RIT7_DREPO</name>
<reference evidence="3" key="1">
    <citation type="journal article" date="2019" name="bioRxiv">
        <title>The Genome of the Zebra Mussel, Dreissena polymorpha: A Resource for Invasive Species Research.</title>
        <authorList>
            <person name="McCartney M.A."/>
            <person name="Auch B."/>
            <person name="Kono T."/>
            <person name="Mallez S."/>
            <person name="Zhang Y."/>
            <person name="Obille A."/>
            <person name="Becker A."/>
            <person name="Abrahante J.E."/>
            <person name="Garbe J."/>
            <person name="Badalamenti J.P."/>
            <person name="Herman A."/>
            <person name="Mangelson H."/>
            <person name="Liachko I."/>
            <person name="Sullivan S."/>
            <person name="Sone E.D."/>
            <person name="Koren S."/>
            <person name="Silverstein K.A.T."/>
            <person name="Beckman K.B."/>
            <person name="Gohl D.M."/>
        </authorList>
    </citation>
    <scope>NUCLEOTIDE SEQUENCE</scope>
    <source>
        <strain evidence="3">Duluth1</strain>
        <tissue evidence="3">Whole animal</tissue>
    </source>
</reference>
<sequence>MKLLLLGLLAAMLVWGRQTRAQKDKSAGCIERAICSKYEHDEIRLRLMYGTNCTSFCHCATLATHDDATVTYYWERQNCSAGTQFDSSKGVCNHVGDFVCEDGWLTPPAQSKQPTPTTSIDKSAGCIERAICSKYEHDEIRLRLMHGTNCTSFCHCATLATHDDAKVTYYWERQNCSAGTQFDSSKKVCNHVGDFVCEDGWLTPPAQSKQPTPTTPIDKSAGCIERAICSKYEHDEIRLRLMYGTNCTSFCHCATLATHDDATVTYYWERQNCSAGTQFDSSKGVCNHVGDFVCEDGWLTPSAQSSQHTPTTPIDCLVSQWTPWSGPLGFGQMTRERKILRVPANGGTACPAQLEEEKQSTQKPTIQSTATAMVSYLIRQPSVIKRGEAVGQLRDLLIIVDSSGSIGLASFETAKTQLARLLGMLCPISDPFDSRFQRAALLEYSSDVREIFDFDDKPNTKLVQQGVNSMPYMNAGTCTTTAFNYAYNNMFNTTKGMRNSTDVKQEVLILTDGQSNCVGNVTSAALKLQEKADVFGLMIGINTQSETSGFLFGKKDCLVSQWTPWSGPLGFGQMTRERKILRYPANGGAACPTELDEEKQTTQKPTIQSTANAIVSFFMRQPSVMKRGEAIGQLRDLLVIVDSSGSITNAFFETAKTQLARLLGMLCPISDPFDSRYQRAALLEYSTDVKEIFDFDDKPSTRLVQQGVKSMPYMDASTCTATAFNYAYNNMFDTTKGMRNSPDVKQEVLILTDGQSNCGGNATAAALKLQEKADVFGLMIGINTQPGMEEVISYVSYPKNKHLFAIEGFQVLEALVNEIENQLNNKPYFMRQPSVMKCGEAIGQLRDLLVIVDSSGSITNAFFETAKTQLARLLGMLCPISDPFDSRYQRAALLEYSTDVKEIFDFDDKPSTRLVQQGVKSMPYMDASTCTATAFNYAYNNMFDTTKGMRNSPDVKQEVLILTDGQSNCGGNATAAALKLQEKADVFGLMIGINTQPGMEEVISYVSYPKNKHLFAIEGFQVLEALVNEIENQLNNKPCVEFDI</sequence>
<keyword evidence="4" id="KW-1185">Reference proteome</keyword>
<feature type="domain" description="VWFA" evidence="2">
    <location>
        <begin position="847"/>
        <end position="1030"/>
    </location>
</feature>
<evidence type="ECO:0000313" key="3">
    <source>
        <dbReference type="EMBL" id="KAH3867825.1"/>
    </source>
</evidence>
<dbReference type="PROSITE" id="PS50234">
    <property type="entry name" value="VWFA"/>
    <property type="match status" value="3"/>
</dbReference>
<dbReference type="PANTHER" id="PTHR24020">
    <property type="entry name" value="COLLAGEN ALPHA"/>
    <property type="match status" value="1"/>
</dbReference>
<dbReference type="InterPro" id="IPR002557">
    <property type="entry name" value="Chitin-bd_dom"/>
</dbReference>
<dbReference type="Pfam" id="PF00092">
    <property type="entry name" value="VWA"/>
    <property type="match status" value="3"/>
</dbReference>
<dbReference type="Proteomes" id="UP000828390">
    <property type="component" value="Unassembled WGS sequence"/>
</dbReference>
<dbReference type="SMART" id="SM00327">
    <property type="entry name" value="VWA"/>
    <property type="match status" value="3"/>
</dbReference>
<feature type="chain" id="PRO_5038605907" description="VWFA domain-containing protein" evidence="1">
    <location>
        <begin position="17"/>
        <end position="1044"/>
    </location>
</feature>
<reference evidence="3" key="2">
    <citation type="submission" date="2020-11" db="EMBL/GenBank/DDBJ databases">
        <authorList>
            <person name="McCartney M.A."/>
            <person name="Auch B."/>
            <person name="Kono T."/>
            <person name="Mallez S."/>
            <person name="Becker A."/>
            <person name="Gohl D.M."/>
            <person name="Silverstein K.A.T."/>
            <person name="Koren S."/>
            <person name="Bechman K.B."/>
            <person name="Herman A."/>
            <person name="Abrahante J.E."/>
            <person name="Garbe J."/>
        </authorList>
    </citation>
    <scope>NUCLEOTIDE SEQUENCE</scope>
    <source>
        <strain evidence="3">Duluth1</strain>
        <tissue evidence="3">Whole animal</tissue>
    </source>
</reference>